<dbReference type="AlphaFoldDB" id="A0A8K1C4Z0"/>
<organism evidence="2 3">
    <name type="scientific">Pythium oligandrum</name>
    <name type="common">Mycoparasitic fungus</name>
    <dbReference type="NCBI Taxonomy" id="41045"/>
    <lineage>
        <taxon>Eukaryota</taxon>
        <taxon>Sar</taxon>
        <taxon>Stramenopiles</taxon>
        <taxon>Oomycota</taxon>
        <taxon>Peronosporomycetes</taxon>
        <taxon>Pythiales</taxon>
        <taxon>Pythiaceae</taxon>
        <taxon>Pythium</taxon>
    </lineage>
</organism>
<evidence type="ECO:0000256" key="1">
    <source>
        <dbReference type="SAM" id="MobiDB-lite"/>
    </source>
</evidence>
<feature type="compositionally biased region" description="Polar residues" evidence="1">
    <location>
        <begin position="186"/>
        <end position="205"/>
    </location>
</feature>
<comment type="caution">
    <text evidence="2">The sequence shown here is derived from an EMBL/GenBank/DDBJ whole genome shotgun (WGS) entry which is preliminary data.</text>
</comment>
<evidence type="ECO:0000313" key="2">
    <source>
        <dbReference type="EMBL" id="TMW56508.1"/>
    </source>
</evidence>
<reference evidence="2" key="1">
    <citation type="submission" date="2019-03" db="EMBL/GenBank/DDBJ databases">
        <title>Long read genome sequence of the mycoparasitic Pythium oligandrum ATCC 38472 isolated from sugarbeet rhizosphere.</title>
        <authorList>
            <person name="Gaulin E."/>
        </authorList>
    </citation>
    <scope>NUCLEOTIDE SEQUENCE</scope>
    <source>
        <strain evidence="2">ATCC 38472_TT</strain>
    </source>
</reference>
<dbReference type="OrthoDB" id="120709at2759"/>
<evidence type="ECO:0000313" key="3">
    <source>
        <dbReference type="Proteomes" id="UP000794436"/>
    </source>
</evidence>
<sequence>MDLGAVTVLELLHGAHGKRIACCLATGEFIVVTTEASQILNAPSPALLFGKNVGEFIDPYDSQRIGEILQVYGRNGIVPSEACSQIMLTVRVARSNVSLWVRFKTMSLTLRLLRCIDAVTLPSPIHHFSDSSSFIVSEEELGSMANEEAILTRSEEIRAEGYVEDDAAAHPNQVKQDVPLEPKEAQLSTSDSGSCIRSPSSTSDPLDQSLASLAFEADWADELLQQHQRHVVAPFPPPRTQRGGKFLPGLVM</sequence>
<name>A0A8K1C4Z0_PYTOL</name>
<feature type="region of interest" description="Disordered" evidence="1">
    <location>
        <begin position="164"/>
        <end position="205"/>
    </location>
</feature>
<keyword evidence="3" id="KW-1185">Reference proteome</keyword>
<proteinExistence type="predicted"/>
<accession>A0A8K1C4Z0</accession>
<dbReference type="Proteomes" id="UP000794436">
    <property type="component" value="Unassembled WGS sequence"/>
</dbReference>
<protein>
    <submittedName>
        <fullName evidence="2">Uncharacterized protein</fullName>
    </submittedName>
</protein>
<gene>
    <name evidence="2" type="ORF">Poli38472_006518</name>
</gene>
<dbReference type="EMBL" id="SPLM01000145">
    <property type="protein sequence ID" value="TMW56508.1"/>
    <property type="molecule type" value="Genomic_DNA"/>
</dbReference>